<keyword evidence="2" id="KW-0488">Methylation</keyword>
<evidence type="ECO:0000259" key="10">
    <source>
        <dbReference type="PROSITE" id="PS50885"/>
    </source>
</evidence>
<evidence type="ECO:0000256" key="2">
    <source>
        <dbReference type="ARBA" id="ARBA00022481"/>
    </source>
</evidence>
<dbReference type="InterPro" id="IPR004090">
    <property type="entry name" value="Chemotax_Me-accpt_rcpt"/>
</dbReference>
<organism evidence="11 12">
    <name type="scientific">Shewanella gaetbuli</name>
    <dbReference type="NCBI Taxonomy" id="220752"/>
    <lineage>
        <taxon>Bacteria</taxon>
        <taxon>Pseudomonadati</taxon>
        <taxon>Pseudomonadota</taxon>
        <taxon>Gammaproteobacteria</taxon>
        <taxon>Alteromonadales</taxon>
        <taxon>Shewanellaceae</taxon>
        <taxon>Shewanella</taxon>
    </lineage>
</organism>
<dbReference type="Pfam" id="PF18947">
    <property type="entry name" value="HAMP_2"/>
    <property type="match status" value="1"/>
</dbReference>
<dbReference type="GO" id="GO:0004888">
    <property type="term" value="F:transmembrane signaling receptor activity"/>
    <property type="evidence" value="ECO:0007669"/>
    <property type="project" value="InterPro"/>
</dbReference>
<accession>A0A9X1ZJT4</accession>
<dbReference type="Pfam" id="PF13188">
    <property type="entry name" value="PAS_8"/>
    <property type="match status" value="2"/>
</dbReference>
<dbReference type="PANTHER" id="PTHR43531">
    <property type="entry name" value="PROTEIN ICFG"/>
    <property type="match status" value="1"/>
</dbReference>
<protein>
    <submittedName>
        <fullName evidence="11">Methyl-accepting chemotaxis protein</fullName>
    </submittedName>
</protein>
<feature type="domain" description="PAS" evidence="8">
    <location>
        <begin position="264"/>
        <end position="306"/>
    </location>
</feature>
<evidence type="ECO:0000256" key="6">
    <source>
        <dbReference type="SAM" id="MobiDB-lite"/>
    </source>
</evidence>
<evidence type="ECO:0000259" key="7">
    <source>
        <dbReference type="PROSITE" id="PS50111"/>
    </source>
</evidence>
<dbReference type="SUPFAM" id="SSF55785">
    <property type="entry name" value="PYP-like sensor domain (PAS domain)"/>
    <property type="match status" value="2"/>
</dbReference>
<evidence type="ECO:0000256" key="5">
    <source>
        <dbReference type="PROSITE-ProRule" id="PRU00284"/>
    </source>
</evidence>
<dbReference type="RefSeq" id="WP_248995730.1">
    <property type="nucleotide sequence ID" value="NZ_JAKIKP010000006.1"/>
</dbReference>
<reference evidence="11" key="1">
    <citation type="submission" date="2022-01" db="EMBL/GenBank/DDBJ databases">
        <title>Whole genome-based taxonomy of the Shewanellaceae.</title>
        <authorList>
            <person name="Martin-Rodriguez A.J."/>
        </authorList>
    </citation>
    <scope>NUCLEOTIDE SEQUENCE</scope>
    <source>
        <strain evidence="11">DSM 16422</strain>
    </source>
</reference>
<dbReference type="FunFam" id="3.30.450.20:FF:000075">
    <property type="entry name" value="Methyl-accepting chemotaxis protein"/>
    <property type="match status" value="2"/>
</dbReference>
<dbReference type="CDD" id="cd11386">
    <property type="entry name" value="MCP_signal"/>
    <property type="match status" value="1"/>
</dbReference>
<keyword evidence="3 5" id="KW-0807">Transducer</keyword>
<feature type="region of interest" description="Disordered" evidence="6">
    <location>
        <begin position="492"/>
        <end position="517"/>
    </location>
</feature>
<comment type="caution">
    <text evidence="11">The sequence shown here is derived from an EMBL/GenBank/DDBJ whole genome shotgun (WGS) entry which is preliminary data.</text>
</comment>
<gene>
    <name evidence="11" type="ORF">L2672_10110</name>
</gene>
<comment type="similarity">
    <text evidence="4">Belongs to the methyl-accepting chemotaxis (MCP) protein family.</text>
</comment>
<feature type="domain" description="T-SNARE coiled-coil homology" evidence="9">
    <location>
        <begin position="642"/>
        <end position="704"/>
    </location>
</feature>
<dbReference type="InterPro" id="IPR003660">
    <property type="entry name" value="HAMP_dom"/>
</dbReference>
<dbReference type="InterPro" id="IPR000727">
    <property type="entry name" value="T_SNARE_dom"/>
</dbReference>
<dbReference type="GO" id="GO:0006935">
    <property type="term" value="P:chemotaxis"/>
    <property type="evidence" value="ECO:0007669"/>
    <property type="project" value="InterPro"/>
</dbReference>
<dbReference type="GO" id="GO:0005886">
    <property type="term" value="C:plasma membrane"/>
    <property type="evidence" value="ECO:0007669"/>
    <property type="project" value="TreeGrafter"/>
</dbReference>
<dbReference type="PROSITE" id="PS50192">
    <property type="entry name" value="T_SNARE"/>
    <property type="match status" value="1"/>
</dbReference>
<feature type="domain" description="Methyl-accepting transducer" evidence="7">
    <location>
        <begin position="483"/>
        <end position="712"/>
    </location>
</feature>
<dbReference type="Pfam" id="PF08448">
    <property type="entry name" value="PAS_4"/>
    <property type="match status" value="1"/>
</dbReference>
<sequence>MGIGSWFGNKGQQQQSLTRASLVLDNSSTCFMIADPQRVIVYANKAVLNLLTAAQEDIRKELPQFSVSSLIGSNIDVFHKQPQHQKNILSQLSQSHTAEINVGVRCFRLVLNPLRDEQGVSLGTSVEWHDITQQKKHELLSLRVTSALESTSSNVMVADTDRNIIYMNQAVQDMLREAESDLRKALPHFSVDTVIGSNMDIFHKDPSHQHKLLAALEQTYVGNIVVAGRSFRLIANPIFDKDRNRLGSVVEWVDRTKEVAAEHELSRILGALETTTTNIMIADVDRNITYMNKSVENMLRIAESDLRKVLPHFSVDKVVGSNMDIFHQNPSHQMHLLEKLTKAYTANIIVGNRHFRLVANPIFAKDGTRLGSVVEWLDRTQEVLIESEFNSVVDAAAAGDFTSLISTEGKNGFFLKLSEGLNSLLRITESGLSDINRVLKAISEGDLTERVTADYQGSFELLKNGCNQTALNLSQMLGEIRQAADTIKTASTEISQGNTDLSSRTEQQASSLEETASSMEELTGTVRQNADNAKQANTLSAKASEVAINGGQLIDQVVDTMASINESSQKISDIIGVIDGIAFQTNILALNAAVEAARAGEQGRGFAVVASEVRTLAQRSANAAKDIKALISDSVGKINNGNELVGKSGDTMKEIVTSIKRVNDIMAEIAAASSEQASSLDEVGKAVTQMDEMTQQNAALVEEAAAAAESLLSQAGQMATNVAQFKLDDTHQHIQQAALQHTPTQAHRISHTPATPPKRNGIKPSKPQDDEWESF</sequence>
<dbReference type="Proteomes" id="UP001139333">
    <property type="component" value="Unassembled WGS sequence"/>
</dbReference>
<evidence type="ECO:0000313" key="11">
    <source>
        <dbReference type="EMBL" id="MCL1143048.1"/>
    </source>
</evidence>
<dbReference type="InterPro" id="IPR013656">
    <property type="entry name" value="PAS_4"/>
</dbReference>
<evidence type="ECO:0000256" key="4">
    <source>
        <dbReference type="ARBA" id="ARBA00029447"/>
    </source>
</evidence>
<dbReference type="InterPro" id="IPR051310">
    <property type="entry name" value="MCP_chemotaxis"/>
</dbReference>
<dbReference type="SMART" id="SM00283">
    <property type="entry name" value="MA"/>
    <property type="match status" value="1"/>
</dbReference>
<name>A0A9X1ZJT4_9GAMM</name>
<dbReference type="SMART" id="SM00091">
    <property type="entry name" value="PAS"/>
    <property type="match status" value="3"/>
</dbReference>
<evidence type="ECO:0000259" key="9">
    <source>
        <dbReference type="PROSITE" id="PS50192"/>
    </source>
</evidence>
<dbReference type="FunFam" id="1.10.287.950:FF:000001">
    <property type="entry name" value="Methyl-accepting chemotaxis sensory transducer"/>
    <property type="match status" value="1"/>
</dbReference>
<dbReference type="EMBL" id="JAKIKP010000006">
    <property type="protein sequence ID" value="MCL1143048.1"/>
    <property type="molecule type" value="Genomic_DNA"/>
</dbReference>
<dbReference type="AlphaFoldDB" id="A0A9X1ZJT4"/>
<dbReference type="Gene3D" id="3.30.450.20">
    <property type="entry name" value="PAS domain"/>
    <property type="match status" value="3"/>
</dbReference>
<dbReference type="Gene3D" id="1.10.287.950">
    <property type="entry name" value="Methyl-accepting chemotaxis protein"/>
    <property type="match status" value="1"/>
</dbReference>
<feature type="domain" description="HAMP" evidence="10">
    <location>
        <begin position="426"/>
        <end position="478"/>
    </location>
</feature>
<dbReference type="GO" id="GO:0007165">
    <property type="term" value="P:signal transduction"/>
    <property type="evidence" value="ECO:0007669"/>
    <property type="project" value="UniProtKB-KW"/>
</dbReference>
<feature type="region of interest" description="Disordered" evidence="6">
    <location>
        <begin position="740"/>
        <end position="775"/>
    </location>
</feature>
<dbReference type="PROSITE" id="PS50885">
    <property type="entry name" value="HAMP"/>
    <property type="match status" value="1"/>
</dbReference>
<dbReference type="InterPro" id="IPR000014">
    <property type="entry name" value="PAS"/>
</dbReference>
<dbReference type="PRINTS" id="PR00260">
    <property type="entry name" value="CHEMTRNSDUCR"/>
</dbReference>
<dbReference type="PANTHER" id="PTHR43531:SF14">
    <property type="entry name" value="METHYL-ACCEPTING CHEMOTAXIS PROTEIN I-RELATED"/>
    <property type="match status" value="1"/>
</dbReference>
<dbReference type="PROSITE" id="PS50111">
    <property type="entry name" value="CHEMOTAXIS_TRANSDUC_2"/>
    <property type="match status" value="1"/>
</dbReference>
<dbReference type="InterPro" id="IPR004089">
    <property type="entry name" value="MCPsignal_dom"/>
</dbReference>
<keyword evidence="12" id="KW-1185">Reference proteome</keyword>
<comment type="subcellular location">
    <subcellularLocation>
        <location evidence="1">Membrane</location>
    </subcellularLocation>
</comment>
<dbReference type="Pfam" id="PF00015">
    <property type="entry name" value="MCPsignal"/>
    <property type="match status" value="1"/>
</dbReference>
<proteinExistence type="inferred from homology"/>
<evidence type="ECO:0000256" key="3">
    <source>
        <dbReference type="ARBA" id="ARBA00023224"/>
    </source>
</evidence>
<dbReference type="SUPFAM" id="SSF58104">
    <property type="entry name" value="Methyl-accepting chemotaxis protein (MCP) signaling domain"/>
    <property type="match status" value="1"/>
</dbReference>
<dbReference type="InterPro" id="IPR035965">
    <property type="entry name" value="PAS-like_dom_sf"/>
</dbReference>
<dbReference type="PROSITE" id="PS50112">
    <property type="entry name" value="PAS"/>
    <property type="match status" value="1"/>
</dbReference>
<evidence type="ECO:0000313" key="12">
    <source>
        <dbReference type="Proteomes" id="UP001139333"/>
    </source>
</evidence>
<evidence type="ECO:0000256" key="1">
    <source>
        <dbReference type="ARBA" id="ARBA00004370"/>
    </source>
</evidence>
<evidence type="ECO:0000259" key="8">
    <source>
        <dbReference type="PROSITE" id="PS50112"/>
    </source>
</evidence>